<sequence>MQFVIAAGLILILEVLDIFLKRTTPTVRACVGLLYSIISAALIGYILKSTKVRDYHIKYQKATKVIGIIWIIALLVLFLIFAHVLNNVIAVLDAKTLISDTMMSLSAGFFEEFICRGLLFSAF</sequence>
<proteinExistence type="predicted"/>
<reference evidence="3" key="1">
    <citation type="journal article" date="2013" name="Genome Announc.">
        <title>Draft Genome Sequence of D-Branched-Chain Amino Acid Producer Lactobacillus otakiensis JCM 15040T, Isolated from a Traditional Japanese Pickle.</title>
        <authorList>
            <person name="Doi K."/>
            <person name="Mori K."/>
            <person name="Mutaguchi Y."/>
            <person name="Tashiro K."/>
            <person name="Fujino Y."/>
            <person name="Ohmori T."/>
            <person name="Kuhara S."/>
            <person name="Ohshima T."/>
        </authorList>
    </citation>
    <scope>NUCLEOTIDE SEQUENCE [LARGE SCALE GENOMIC DNA]</scope>
    <source>
        <strain evidence="3">JCM 15040</strain>
    </source>
</reference>
<organism evidence="2 3">
    <name type="scientific">Lentilactobacillus otakiensis DSM 19908 = JCM 15040</name>
    <dbReference type="NCBI Taxonomy" id="1423780"/>
    <lineage>
        <taxon>Bacteria</taxon>
        <taxon>Bacillati</taxon>
        <taxon>Bacillota</taxon>
        <taxon>Bacilli</taxon>
        <taxon>Lactobacillales</taxon>
        <taxon>Lactobacillaceae</taxon>
        <taxon>Lentilactobacillus</taxon>
    </lineage>
</organism>
<gene>
    <name evidence="2" type="ORF">LOT_1324</name>
</gene>
<keyword evidence="1" id="KW-0812">Transmembrane</keyword>
<dbReference type="STRING" id="1423780.FD05_GL002249"/>
<protein>
    <recommendedName>
        <fullName evidence="4">CAAX amino terminal protease family protein</fullName>
    </recommendedName>
</protein>
<dbReference type="PATRIC" id="fig|1423780.4.peg.2284"/>
<dbReference type="Proteomes" id="UP000016361">
    <property type="component" value="Unassembled WGS sequence"/>
</dbReference>
<keyword evidence="3" id="KW-1185">Reference proteome</keyword>
<keyword evidence="1" id="KW-1133">Transmembrane helix</keyword>
<dbReference type="AlphaFoldDB" id="S4NLL4"/>
<dbReference type="EMBL" id="BASH01000004">
    <property type="protein sequence ID" value="GAD16786.1"/>
    <property type="molecule type" value="Genomic_DNA"/>
</dbReference>
<feature type="transmembrane region" description="Helical" evidence="1">
    <location>
        <begin position="27"/>
        <end position="47"/>
    </location>
</feature>
<name>S4NLL4_9LACO</name>
<feature type="transmembrane region" description="Helical" evidence="1">
    <location>
        <begin position="68"/>
        <end position="92"/>
    </location>
</feature>
<comment type="caution">
    <text evidence="2">The sequence shown here is derived from an EMBL/GenBank/DDBJ whole genome shotgun (WGS) entry which is preliminary data.</text>
</comment>
<evidence type="ECO:0000313" key="3">
    <source>
        <dbReference type="Proteomes" id="UP000016361"/>
    </source>
</evidence>
<evidence type="ECO:0000313" key="2">
    <source>
        <dbReference type="EMBL" id="GAD16786.1"/>
    </source>
</evidence>
<accession>S4NLL4</accession>
<evidence type="ECO:0008006" key="4">
    <source>
        <dbReference type="Google" id="ProtNLM"/>
    </source>
</evidence>
<keyword evidence="1" id="KW-0472">Membrane</keyword>
<evidence type="ECO:0000256" key="1">
    <source>
        <dbReference type="SAM" id="Phobius"/>
    </source>
</evidence>